<dbReference type="Proteomes" id="UP000652755">
    <property type="component" value="Unassembled WGS sequence"/>
</dbReference>
<organism evidence="1 2">
    <name type="scientific">Pedobacter fastidiosus</name>
    <dbReference type="NCBI Taxonomy" id="2765361"/>
    <lineage>
        <taxon>Bacteria</taxon>
        <taxon>Pseudomonadati</taxon>
        <taxon>Bacteroidota</taxon>
        <taxon>Sphingobacteriia</taxon>
        <taxon>Sphingobacteriales</taxon>
        <taxon>Sphingobacteriaceae</taxon>
        <taxon>Pedobacter</taxon>
    </lineage>
</organism>
<dbReference type="EMBL" id="JACRYL010000004">
    <property type="protein sequence ID" value="MBC6109915.1"/>
    <property type="molecule type" value="Genomic_DNA"/>
</dbReference>
<proteinExistence type="predicted"/>
<evidence type="ECO:0000313" key="1">
    <source>
        <dbReference type="EMBL" id="MBC6109915.1"/>
    </source>
</evidence>
<sequence length="284" mass="33525">MSAVKLIDELKLPPSLYKYRYYYQDSIQKKVSAAVSSLYSMELYIPSADTFNDPYDSAIPFRYNPNDLTEENIYKKCLQLAGQQFPNESAEFLQNYAYKNHRKGLLNNPDHIEQFDIDTFKRSCKDFGIFCLTEDPVNTLMWSYYADSHYGICIGYDTEKLISSKIFGMGGKVIYRDNFPLIPLFPDENHHHFLNLFYTKWNVWSHENEYRLLHTYKNGKVHKIDSEFITEVILGCKFREEDKLPFAEKLIKIYPHILVSEIKMNKEKFELEKKEVINGKSTLF</sequence>
<dbReference type="RefSeq" id="WP_187070392.1">
    <property type="nucleotide sequence ID" value="NZ_JACRYL010000004.1"/>
</dbReference>
<name>A0ABR7KPB2_9SPHI</name>
<protein>
    <submittedName>
        <fullName evidence="1">DUF2971 domain-containing protein</fullName>
    </submittedName>
</protein>
<evidence type="ECO:0000313" key="2">
    <source>
        <dbReference type="Proteomes" id="UP000652755"/>
    </source>
</evidence>
<dbReference type="Pfam" id="PF11185">
    <property type="entry name" value="DUF2971"/>
    <property type="match status" value="1"/>
</dbReference>
<reference evidence="1 2" key="1">
    <citation type="submission" date="2020-08" db="EMBL/GenBank/DDBJ databases">
        <authorList>
            <person name="Sun Q."/>
            <person name="Inoue M."/>
        </authorList>
    </citation>
    <scope>NUCLEOTIDE SEQUENCE [LARGE SCALE GENOMIC DNA]</scope>
    <source>
        <strain evidence="1 2">CCM 8938</strain>
    </source>
</reference>
<dbReference type="InterPro" id="IPR021352">
    <property type="entry name" value="DUF2971"/>
</dbReference>
<gene>
    <name evidence="1" type="ORF">H7U22_05725</name>
</gene>
<accession>A0ABR7KPB2</accession>
<comment type="caution">
    <text evidence="1">The sequence shown here is derived from an EMBL/GenBank/DDBJ whole genome shotgun (WGS) entry which is preliminary data.</text>
</comment>
<keyword evidence="2" id="KW-1185">Reference proteome</keyword>